<dbReference type="AlphaFoldDB" id="A0AAE0TKN1"/>
<dbReference type="Proteomes" id="UP001195483">
    <property type="component" value="Unassembled WGS sequence"/>
</dbReference>
<gene>
    <name evidence="1" type="ORF">CHS0354_016540</name>
</gene>
<dbReference type="EMBL" id="JAEAOA010001023">
    <property type="protein sequence ID" value="KAK3612156.1"/>
    <property type="molecule type" value="Genomic_DNA"/>
</dbReference>
<name>A0AAE0TKN1_9BIVA</name>
<sequence length="108" mass="12416">MRRHEKCTTIATHCGLTLAGTDKSEFPLLEMATITATSATDQRTQNGRFRLLVVDPTRSYTIPGVWSFKIRLLLMFDRPRIDSCLFYKYVCKLIIGIKDKVVTFLTLR</sequence>
<accession>A0AAE0TKN1</accession>
<evidence type="ECO:0000313" key="1">
    <source>
        <dbReference type="EMBL" id="KAK3612156.1"/>
    </source>
</evidence>
<reference evidence="1" key="3">
    <citation type="submission" date="2023-05" db="EMBL/GenBank/DDBJ databases">
        <authorList>
            <person name="Smith C.H."/>
        </authorList>
    </citation>
    <scope>NUCLEOTIDE SEQUENCE</scope>
    <source>
        <strain evidence="1">CHS0354</strain>
        <tissue evidence="1">Mantle</tissue>
    </source>
</reference>
<keyword evidence="2" id="KW-1185">Reference proteome</keyword>
<organism evidence="1 2">
    <name type="scientific">Potamilus streckersoni</name>
    <dbReference type="NCBI Taxonomy" id="2493646"/>
    <lineage>
        <taxon>Eukaryota</taxon>
        <taxon>Metazoa</taxon>
        <taxon>Spiralia</taxon>
        <taxon>Lophotrochozoa</taxon>
        <taxon>Mollusca</taxon>
        <taxon>Bivalvia</taxon>
        <taxon>Autobranchia</taxon>
        <taxon>Heteroconchia</taxon>
        <taxon>Palaeoheterodonta</taxon>
        <taxon>Unionida</taxon>
        <taxon>Unionoidea</taxon>
        <taxon>Unionidae</taxon>
        <taxon>Ambleminae</taxon>
        <taxon>Lampsilini</taxon>
        <taxon>Potamilus</taxon>
    </lineage>
</organism>
<comment type="caution">
    <text evidence="1">The sequence shown here is derived from an EMBL/GenBank/DDBJ whole genome shotgun (WGS) entry which is preliminary data.</text>
</comment>
<proteinExistence type="predicted"/>
<feature type="non-terminal residue" evidence="1">
    <location>
        <position position="108"/>
    </location>
</feature>
<reference evidence="1" key="1">
    <citation type="journal article" date="2021" name="Genome Biol. Evol.">
        <title>A High-Quality Reference Genome for a Parasitic Bivalve with Doubly Uniparental Inheritance (Bivalvia: Unionida).</title>
        <authorList>
            <person name="Smith C.H."/>
        </authorList>
    </citation>
    <scope>NUCLEOTIDE SEQUENCE</scope>
    <source>
        <strain evidence="1">CHS0354</strain>
    </source>
</reference>
<evidence type="ECO:0000313" key="2">
    <source>
        <dbReference type="Proteomes" id="UP001195483"/>
    </source>
</evidence>
<reference evidence="1" key="2">
    <citation type="journal article" date="2021" name="Genome Biol. Evol.">
        <title>Developing a high-quality reference genome for a parasitic bivalve with doubly uniparental inheritance (Bivalvia: Unionida).</title>
        <authorList>
            <person name="Smith C.H."/>
        </authorList>
    </citation>
    <scope>NUCLEOTIDE SEQUENCE</scope>
    <source>
        <strain evidence="1">CHS0354</strain>
        <tissue evidence="1">Mantle</tissue>
    </source>
</reference>
<protein>
    <submittedName>
        <fullName evidence="1">Uncharacterized protein</fullName>
    </submittedName>
</protein>